<evidence type="ECO:0000313" key="2">
    <source>
        <dbReference type="EMBL" id="CAH1392879.1"/>
    </source>
</evidence>
<proteinExistence type="predicted"/>
<organism evidence="2 3">
    <name type="scientific">Nezara viridula</name>
    <name type="common">Southern green stink bug</name>
    <name type="synonym">Cimex viridulus</name>
    <dbReference type="NCBI Taxonomy" id="85310"/>
    <lineage>
        <taxon>Eukaryota</taxon>
        <taxon>Metazoa</taxon>
        <taxon>Ecdysozoa</taxon>
        <taxon>Arthropoda</taxon>
        <taxon>Hexapoda</taxon>
        <taxon>Insecta</taxon>
        <taxon>Pterygota</taxon>
        <taxon>Neoptera</taxon>
        <taxon>Paraneoptera</taxon>
        <taxon>Hemiptera</taxon>
        <taxon>Heteroptera</taxon>
        <taxon>Panheteroptera</taxon>
        <taxon>Pentatomomorpha</taxon>
        <taxon>Pentatomoidea</taxon>
        <taxon>Pentatomidae</taxon>
        <taxon>Pentatominae</taxon>
        <taxon>Nezara</taxon>
    </lineage>
</organism>
<evidence type="ECO:0000313" key="3">
    <source>
        <dbReference type="Proteomes" id="UP001152798"/>
    </source>
</evidence>
<accession>A0A9P0GYX2</accession>
<protein>
    <submittedName>
        <fullName evidence="2">Uncharacterized protein</fullName>
    </submittedName>
</protein>
<name>A0A9P0GYX2_NEZVI</name>
<dbReference type="EMBL" id="OV725078">
    <property type="protein sequence ID" value="CAH1392879.1"/>
    <property type="molecule type" value="Genomic_DNA"/>
</dbReference>
<gene>
    <name evidence="2" type="ORF">NEZAVI_LOCUS3630</name>
</gene>
<sequence length="43" mass="4616">MILASSIPNSPSPGQQPLTEPRHPNCSHLPHSRPIYPPPSCCA</sequence>
<dbReference type="Proteomes" id="UP001152798">
    <property type="component" value="Chromosome 2"/>
</dbReference>
<feature type="compositionally biased region" description="Polar residues" evidence="1">
    <location>
        <begin position="1"/>
        <end position="18"/>
    </location>
</feature>
<feature type="region of interest" description="Disordered" evidence="1">
    <location>
        <begin position="1"/>
        <end position="43"/>
    </location>
</feature>
<evidence type="ECO:0000256" key="1">
    <source>
        <dbReference type="SAM" id="MobiDB-lite"/>
    </source>
</evidence>
<reference evidence="2" key="1">
    <citation type="submission" date="2022-01" db="EMBL/GenBank/DDBJ databases">
        <authorList>
            <person name="King R."/>
        </authorList>
    </citation>
    <scope>NUCLEOTIDE SEQUENCE</scope>
</reference>
<keyword evidence="3" id="KW-1185">Reference proteome</keyword>
<dbReference type="AlphaFoldDB" id="A0A9P0GYX2"/>